<evidence type="ECO:0000313" key="3">
    <source>
        <dbReference type="Proteomes" id="UP001162156"/>
    </source>
</evidence>
<organism evidence="2 3">
    <name type="scientific">Rhamnusium bicolor</name>
    <dbReference type="NCBI Taxonomy" id="1586634"/>
    <lineage>
        <taxon>Eukaryota</taxon>
        <taxon>Metazoa</taxon>
        <taxon>Ecdysozoa</taxon>
        <taxon>Arthropoda</taxon>
        <taxon>Hexapoda</taxon>
        <taxon>Insecta</taxon>
        <taxon>Pterygota</taxon>
        <taxon>Neoptera</taxon>
        <taxon>Endopterygota</taxon>
        <taxon>Coleoptera</taxon>
        <taxon>Polyphaga</taxon>
        <taxon>Cucujiformia</taxon>
        <taxon>Chrysomeloidea</taxon>
        <taxon>Cerambycidae</taxon>
        <taxon>Lepturinae</taxon>
        <taxon>Rhagiini</taxon>
        <taxon>Rhamnusium</taxon>
    </lineage>
</organism>
<feature type="compositionally biased region" description="Low complexity" evidence="1">
    <location>
        <begin position="176"/>
        <end position="185"/>
    </location>
</feature>
<dbReference type="Proteomes" id="UP001162156">
    <property type="component" value="Unassembled WGS sequence"/>
</dbReference>
<name>A0AAV8WY90_9CUCU</name>
<keyword evidence="3" id="KW-1185">Reference proteome</keyword>
<evidence type="ECO:0000313" key="2">
    <source>
        <dbReference type="EMBL" id="KAJ8930581.1"/>
    </source>
</evidence>
<feature type="compositionally biased region" description="Polar residues" evidence="1">
    <location>
        <begin position="116"/>
        <end position="127"/>
    </location>
</feature>
<feature type="compositionally biased region" description="Basic and acidic residues" evidence="1">
    <location>
        <begin position="220"/>
        <end position="229"/>
    </location>
</feature>
<feature type="region of interest" description="Disordered" evidence="1">
    <location>
        <begin position="208"/>
        <end position="230"/>
    </location>
</feature>
<dbReference type="EMBL" id="JANEYF010004606">
    <property type="protein sequence ID" value="KAJ8930581.1"/>
    <property type="molecule type" value="Genomic_DNA"/>
</dbReference>
<feature type="region of interest" description="Disordered" evidence="1">
    <location>
        <begin position="99"/>
        <end position="136"/>
    </location>
</feature>
<proteinExistence type="predicted"/>
<feature type="compositionally biased region" description="Low complexity" evidence="1">
    <location>
        <begin position="208"/>
        <end position="217"/>
    </location>
</feature>
<reference evidence="2" key="1">
    <citation type="journal article" date="2023" name="Insect Mol. Biol.">
        <title>Genome sequencing provides insights into the evolution of gene families encoding plant cell wall-degrading enzymes in longhorned beetles.</title>
        <authorList>
            <person name="Shin N.R."/>
            <person name="Okamura Y."/>
            <person name="Kirsch R."/>
            <person name="Pauchet Y."/>
        </authorList>
    </citation>
    <scope>NUCLEOTIDE SEQUENCE</scope>
    <source>
        <strain evidence="2">RBIC_L_NR</strain>
    </source>
</reference>
<accession>A0AAV8WY90</accession>
<protein>
    <submittedName>
        <fullName evidence="2">Uncharacterized protein</fullName>
    </submittedName>
</protein>
<dbReference type="AlphaFoldDB" id="A0AAV8WY90"/>
<comment type="caution">
    <text evidence="2">The sequence shown here is derived from an EMBL/GenBank/DDBJ whole genome shotgun (WGS) entry which is preliminary data.</text>
</comment>
<sequence length="255" mass="29104">MDNIDYYKSLISDEEVIKALIKESKAREGELSKEKTRVRPNLNFFQRTVTNLVSSNKRITTTPEFIPKERSKYIRKVKTPHTLMREILMTNKINFVKSEESKNTEHRKRYRLTGATEENQGTDNSNKNFDRTGNDSKSLTGGSIHFNLNFDKNKFVNNASTSINENLPKHEKHEQSTSSDSSDSTVISISSTQTLSSLSSSFESDVISISDSDSNSTKPEQSRKRELKSGKICKKKCKKKVVKKNAKNKRSFLIH</sequence>
<gene>
    <name evidence="2" type="ORF">NQ314_016593</name>
</gene>
<evidence type="ECO:0000256" key="1">
    <source>
        <dbReference type="SAM" id="MobiDB-lite"/>
    </source>
</evidence>
<feature type="region of interest" description="Disordered" evidence="1">
    <location>
        <begin position="166"/>
        <end position="185"/>
    </location>
</feature>